<dbReference type="Proteomes" id="UP000076577">
    <property type="component" value="Unassembled WGS sequence"/>
</dbReference>
<comment type="caution">
    <text evidence="1">The sequence shown here is derived from an EMBL/GenBank/DDBJ whole genome shotgun (WGS) entry which is preliminary data.</text>
</comment>
<reference evidence="1 2" key="1">
    <citation type="journal article" date="2016" name="Front. Microbiol.">
        <title>Comparative Genomic Analysis Reveals a Diverse Repertoire of Genes Involved in Prokaryote-Eukaryote Interactions within the Pseudovibrio Genus.</title>
        <authorList>
            <person name="Romano S."/>
            <person name="Fernandez-Guerra A."/>
            <person name="Reen F.J."/>
            <person name="Glockner F.O."/>
            <person name="Crowley S.P."/>
            <person name="O'Sullivan O."/>
            <person name="Cotter P.D."/>
            <person name="Adams C."/>
            <person name="Dobson A.D."/>
            <person name="O'Gara F."/>
        </authorList>
    </citation>
    <scope>NUCLEOTIDE SEQUENCE [LARGE SCALE GENOMIC DNA]</scope>
    <source>
        <strain evidence="1 2">Ad2</strain>
    </source>
</reference>
<dbReference type="RefSeq" id="WP_068003439.1">
    <property type="nucleotide sequence ID" value="NZ_FOFM01000007.1"/>
</dbReference>
<accession>A0A166A3V7</accession>
<organism evidence="1 2">
    <name type="scientific">Pseudovibrio axinellae</name>
    <dbReference type="NCBI Taxonomy" id="989403"/>
    <lineage>
        <taxon>Bacteria</taxon>
        <taxon>Pseudomonadati</taxon>
        <taxon>Pseudomonadota</taxon>
        <taxon>Alphaproteobacteria</taxon>
        <taxon>Hyphomicrobiales</taxon>
        <taxon>Stappiaceae</taxon>
        <taxon>Pseudovibrio</taxon>
    </lineage>
</organism>
<dbReference type="PATRIC" id="fig|989403.3.peg.1166"/>
<gene>
    <name evidence="1" type="ORF">PsAD2_01082</name>
</gene>
<dbReference type="STRING" id="989403.SAMN05421798_107295"/>
<evidence type="ECO:0000313" key="2">
    <source>
        <dbReference type="Proteomes" id="UP000076577"/>
    </source>
</evidence>
<keyword evidence="2" id="KW-1185">Reference proteome</keyword>
<proteinExistence type="predicted"/>
<dbReference type="AlphaFoldDB" id="A0A166A3V7"/>
<name>A0A166A3V7_9HYPH</name>
<sequence length="125" mass="14359">MLRWTILFFLFGMNFAWACPQKMLEGGLKLTRTSPLFVAVLKSTKDGVIEEREDIFEPTQDKVISIFPHALAIGQRISSQRTYSTEYSEQVSQLDDLRNLEPGPLRSSLSPRKKKFIEGQLSFLF</sequence>
<dbReference type="EMBL" id="LMCB01000006">
    <property type="protein sequence ID" value="KZL20596.1"/>
    <property type="molecule type" value="Genomic_DNA"/>
</dbReference>
<evidence type="ECO:0000313" key="1">
    <source>
        <dbReference type="EMBL" id="KZL20596.1"/>
    </source>
</evidence>
<protein>
    <submittedName>
        <fullName evidence="1">Uncharacterized protein</fullName>
    </submittedName>
</protein>